<feature type="region of interest" description="Disordered" evidence="5">
    <location>
        <begin position="350"/>
        <end position="383"/>
    </location>
</feature>
<evidence type="ECO:0000256" key="4">
    <source>
        <dbReference type="ARBA" id="ARBA00023242"/>
    </source>
</evidence>
<dbReference type="InterPro" id="IPR018972">
    <property type="entry name" value="Sas10_C_dom"/>
</dbReference>
<keyword evidence="4" id="KW-0539">Nucleus</keyword>
<dbReference type="PANTHER" id="PTHR13237">
    <property type="entry name" value="SOMETHING ABOUT SILENCING PROTEIN 10-RELATED"/>
    <property type="match status" value="1"/>
</dbReference>
<name>A0A2S3HYF2_9POAL</name>
<dbReference type="GO" id="GO:0000462">
    <property type="term" value="P:maturation of SSU-rRNA from tricistronic rRNA transcript (SSU-rRNA, 5.8S rRNA, LSU-rRNA)"/>
    <property type="evidence" value="ECO:0007669"/>
    <property type="project" value="TreeGrafter"/>
</dbReference>
<evidence type="ECO:0000259" key="6">
    <source>
        <dbReference type="Pfam" id="PF09368"/>
    </source>
</evidence>
<feature type="compositionally biased region" description="Basic and acidic residues" evidence="5">
    <location>
        <begin position="153"/>
        <end position="171"/>
    </location>
</feature>
<dbReference type="Pfam" id="PF09368">
    <property type="entry name" value="Sas10"/>
    <property type="match status" value="1"/>
</dbReference>
<feature type="compositionally biased region" description="Acidic residues" evidence="5">
    <location>
        <begin position="139"/>
        <end position="152"/>
    </location>
</feature>
<proteinExistence type="inferred from homology"/>
<gene>
    <name evidence="7" type="ORF">PAHAL_5G497000</name>
</gene>
<evidence type="ECO:0000256" key="3">
    <source>
        <dbReference type="ARBA" id="ARBA00022553"/>
    </source>
</evidence>
<dbReference type="Pfam" id="PF04000">
    <property type="entry name" value="Sas10_Utp3"/>
    <property type="match status" value="1"/>
</dbReference>
<dbReference type="Gramene" id="PAN32567">
    <property type="protein sequence ID" value="PAN32567"/>
    <property type="gene ID" value="PAHAL_5G497000"/>
</dbReference>
<evidence type="ECO:0000313" key="7">
    <source>
        <dbReference type="EMBL" id="PAN32567.1"/>
    </source>
</evidence>
<evidence type="ECO:0000256" key="2">
    <source>
        <dbReference type="ARBA" id="ARBA00010979"/>
    </source>
</evidence>
<comment type="similarity">
    <text evidence="2">Belongs to the SAS10 family.</text>
</comment>
<feature type="compositionally biased region" description="Acidic residues" evidence="5">
    <location>
        <begin position="80"/>
        <end position="89"/>
    </location>
</feature>
<dbReference type="Proteomes" id="UP000243499">
    <property type="component" value="Chromosome 5"/>
</dbReference>
<evidence type="ECO:0000256" key="5">
    <source>
        <dbReference type="SAM" id="MobiDB-lite"/>
    </source>
</evidence>
<comment type="subcellular location">
    <subcellularLocation>
        <location evidence="1">Nucleus</location>
    </subcellularLocation>
</comment>
<sequence length="619" mass="70232">MSYTPRRPPARGPAKSKRTDELAAMSNSDYDEIDAFHKKRDMIPFDANDARESEDDEMEQPVFGLEGVSDSETDGSGGEENIDMDEANYEEWDKGYIAKLKRAERAAKQIAGGDDSMDEQEEDEKNTDVWGRGKKAYYDDGEQSGDDEVDYEEAQRIQKEREKKLSMKDFGLEDGESDEENDATKASNHETVLKQEFAVSSGNDKMDVLYSSSPELVSLLSELKEAHEELNAIGQLSNAVTAGPGKAKGRMQPLEVKKACLLAYCQAITFYLLMKAEGLSVHDHPVISRLVETKNMVDKIKQVTMNLERQKGSTDDHNMDSSPIQADKMISLDKGEGKCSNVQALDKVKQGSDISELRKSEPSNSDRHEVNKEKNKDEQMGLQSLEMLKVRANLEERLKKKGLYNLTRSKPEKLSKTRTTSNQRDLQTLDDFDDEVEKNNQMMKPSKLVAAAAKSNKSKFVSGDDDLPKRDNIGERRRKHELHILSRVGANSLEDDHELPEDIDYSEEDFYQDVKRLRTEKLLIKNEKYLTTPGIQPVEEETDGDGKRKISYQIEKNRGLTRSRNKKKKNPRKNYRDKHKNKLVKRKGQVRDIKKPSGPYGGEMSGINPNVSRSVRFKS</sequence>
<organism evidence="7">
    <name type="scientific">Panicum hallii</name>
    <dbReference type="NCBI Taxonomy" id="206008"/>
    <lineage>
        <taxon>Eukaryota</taxon>
        <taxon>Viridiplantae</taxon>
        <taxon>Streptophyta</taxon>
        <taxon>Embryophyta</taxon>
        <taxon>Tracheophyta</taxon>
        <taxon>Spermatophyta</taxon>
        <taxon>Magnoliopsida</taxon>
        <taxon>Liliopsida</taxon>
        <taxon>Poales</taxon>
        <taxon>Poaceae</taxon>
        <taxon>PACMAD clade</taxon>
        <taxon>Panicoideae</taxon>
        <taxon>Panicodae</taxon>
        <taxon>Paniceae</taxon>
        <taxon>Panicinae</taxon>
        <taxon>Panicum</taxon>
        <taxon>Panicum sect. Panicum</taxon>
    </lineage>
</organism>
<dbReference type="PANTHER" id="PTHR13237:SF8">
    <property type="entry name" value="SOMETHING ABOUT SILENCING PROTEIN 10"/>
    <property type="match status" value="1"/>
</dbReference>
<keyword evidence="3" id="KW-0597">Phosphoprotein</keyword>
<dbReference type="InterPro" id="IPR007146">
    <property type="entry name" value="Sas10/Utp3/C1D"/>
</dbReference>
<feature type="region of interest" description="Disordered" evidence="5">
    <location>
        <begin position="50"/>
        <end position="89"/>
    </location>
</feature>
<feature type="compositionally biased region" description="Basic and acidic residues" evidence="5">
    <location>
        <begin position="350"/>
        <end position="379"/>
    </location>
</feature>
<evidence type="ECO:0000256" key="1">
    <source>
        <dbReference type="ARBA" id="ARBA00004123"/>
    </source>
</evidence>
<feature type="compositionally biased region" description="Acidic residues" evidence="5">
    <location>
        <begin position="115"/>
        <end position="125"/>
    </location>
</feature>
<dbReference type="EMBL" id="CM008050">
    <property type="protein sequence ID" value="PAN32567.1"/>
    <property type="molecule type" value="Genomic_DNA"/>
</dbReference>
<feature type="compositionally biased region" description="Basic residues" evidence="5">
    <location>
        <begin position="559"/>
        <end position="588"/>
    </location>
</feature>
<feature type="domain" description="Sas10 C-terminal" evidence="6">
    <location>
        <begin position="545"/>
        <end position="617"/>
    </location>
</feature>
<feature type="compositionally biased region" description="Pro residues" evidence="5">
    <location>
        <begin position="1"/>
        <end position="11"/>
    </location>
</feature>
<reference evidence="7" key="1">
    <citation type="submission" date="2018-04" db="EMBL/GenBank/DDBJ databases">
        <title>WGS assembly of Panicum hallii.</title>
        <authorList>
            <person name="Lovell J."/>
            <person name="Jenkins J."/>
            <person name="Lowry D."/>
            <person name="Mamidi S."/>
            <person name="Sreedasyam A."/>
            <person name="Weng X."/>
            <person name="Barry K."/>
            <person name="Bonette J."/>
            <person name="Campitelli B."/>
            <person name="Daum C."/>
            <person name="Gordon S."/>
            <person name="Gould B."/>
            <person name="Lipzen A."/>
            <person name="Macqueen A."/>
            <person name="Palacio-Mejia J."/>
            <person name="Plott C."/>
            <person name="Shakirov E."/>
            <person name="Shu S."/>
            <person name="Yoshinaga Y."/>
            <person name="Zane M."/>
            <person name="Rokhsar D."/>
            <person name="Grimwood J."/>
            <person name="Schmutz J."/>
            <person name="Juenger T."/>
        </authorList>
    </citation>
    <scope>NUCLEOTIDE SEQUENCE [LARGE SCALE GENOMIC DNA]</scope>
    <source>
        <strain evidence="7">FIL2</strain>
    </source>
</reference>
<protein>
    <recommendedName>
        <fullName evidence="6">Sas10 C-terminal domain-containing protein</fullName>
    </recommendedName>
</protein>
<feature type="region of interest" description="Disordered" evidence="5">
    <location>
        <begin position="553"/>
        <end position="619"/>
    </location>
</feature>
<dbReference type="GO" id="GO:0032040">
    <property type="term" value="C:small-subunit processome"/>
    <property type="evidence" value="ECO:0007669"/>
    <property type="project" value="TreeGrafter"/>
</dbReference>
<feature type="compositionally biased region" description="Acidic residues" evidence="5">
    <location>
        <begin position="172"/>
        <end position="181"/>
    </location>
</feature>
<feature type="region of interest" description="Disordered" evidence="5">
    <location>
        <begin position="1"/>
        <end position="26"/>
    </location>
</feature>
<dbReference type="AlphaFoldDB" id="A0A2S3HYF2"/>
<feature type="region of interest" description="Disordered" evidence="5">
    <location>
        <begin position="104"/>
        <end position="189"/>
    </location>
</feature>
<accession>A0A2S3HYF2</accession>